<feature type="domain" description="BTB" evidence="2">
    <location>
        <begin position="24"/>
        <end position="103"/>
    </location>
</feature>
<reference evidence="3 4" key="2">
    <citation type="submission" date="2015-05" db="EMBL/GenBank/DDBJ databases">
        <title>Distinctive expansion of gene families associated with plant cell wall degradation and secondary metabolism in the genomes of grapevine trunk pathogens.</title>
        <authorList>
            <person name="Lawrence D.P."/>
            <person name="Travadon R."/>
            <person name="Rolshausen P.E."/>
            <person name="Baumgartner K."/>
        </authorList>
    </citation>
    <scope>NUCLEOTIDE SEQUENCE [LARGE SCALE GENOMIC DNA]</scope>
    <source>
        <strain evidence="3">DS831</strain>
    </source>
</reference>
<evidence type="ECO:0000259" key="2">
    <source>
        <dbReference type="PROSITE" id="PS50097"/>
    </source>
</evidence>
<evidence type="ECO:0000256" key="1">
    <source>
        <dbReference type="SAM" id="MobiDB-lite"/>
    </source>
</evidence>
<dbReference type="Gene3D" id="3.30.710.10">
    <property type="entry name" value="Potassium Channel Kv1.1, Chain A"/>
    <property type="match status" value="1"/>
</dbReference>
<feature type="compositionally biased region" description="Polar residues" evidence="1">
    <location>
        <begin position="115"/>
        <end position="124"/>
    </location>
</feature>
<dbReference type="PANTHER" id="PTHR47843">
    <property type="entry name" value="BTB DOMAIN-CONTAINING PROTEIN-RELATED"/>
    <property type="match status" value="1"/>
</dbReference>
<evidence type="ECO:0000313" key="4">
    <source>
        <dbReference type="Proteomes" id="UP000034182"/>
    </source>
</evidence>
<name>A0A0G2E3E9_9PEZI</name>
<sequence>MAQPYNFDGHHNARVQRASLITGETITVIIGSGSSSSDGGAEEEDEAGRSFTIHRALICAFSPFFAAACRGPWKESRSGVIKLPDADPVTFDLYVKWLYTGELVDHWRTASSDNKQVTDATSAAANDGLDDHGQESGGRDIAVAPDSVHTAYTVFVHAYILGDALLDSAFKNAAVDALIKRVHETNCYPCALAALIYTNTSGSASPLRRLLVDFYAYAYKREWFVGGDRSLDMEDGPREFFRDVLVKVVKVKESEEPDEFPWMLDAFRSAIMNVYISNITEPFILHRDLLTATSRLFARYRDEFVITLPDESPALFEVYAEWIYSGRGLAVLHNLRAHETIPRADGSGLVDQPGAEHLFHLYCLGERLRDVTFKNAVVDAYVDMLMKEGNCPTHFAKWIYETLPVGNAFARLYVDVWCWNSDESWFEDLEERDDPNAAPGAFWLDVVKKKTQLGKKVYDARMRAPWVADRTQYYEVEEEAPKDGGDKQGQALFQDNNGISVLVKREPEGS</sequence>
<dbReference type="AlphaFoldDB" id="A0A0G2E3E9"/>
<dbReference type="EMBL" id="LAQI01000147">
    <property type="protein sequence ID" value="KKY17597.1"/>
    <property type="molecule type" value="Genomic_DNA"/>
</dbReference>
<feature type="region of interest" description="Disordered" evidence="1">
    <location>
        <begin position="478"/>
        <end position="510"/>
    </location>
</feature>
<comment type="caution">
    <text evidence="3">The sequence shown here is derived from an EMBL/GenBank/DDBJ whole genome shotgun (WGS) entry which is preliminary data.</text>
</comment>
<protein>
    <recommendedName>
        <fullName evidence="2">BTB domain-containing protein</fullName>
    </recommendedName>
</protein>
<dbReference type="Pfam" id="PF00651">
    <property type="entry name" value="BTB"/>
    <property type="match status" value="1"/>
</dbReference>
<dbReference type="SUPFAM" id="SSF54695">
    <property type="entry name" value="POZ domain"/>
    <property type="match status" value="1"/>
</dbReference>
<organism evidence="3 4">
    <name type="scientific">Diplodia seriata</name>
    <dbReference type="NCBI Taxonomy" id="420778"/>
    <lineage>
        <taxon>Eukaryota</taxon>
        <taxon>Fungi</taxon>
        <taxon>Dikarya</taxon>
        <taxon>Ascomycota</taxon>
        <taxon>Pezizomycotina</taxon>
        <taxon>Dothideomycetes</taxon>
        <taxon>Dothideomycetes incertae sedis</taxon>
        <taxon>Botryosphaeriales</taxon>
        <taxon>Botryosphaeriaceae</taxon>
        <taxon>Diplodia</taxon>
    </lineage>
</organism>
<dbReference type="Proteomes" id="UP000034182">
    <property type="component" value="Unassembled WGS sequence"/>
</dbReference>
<proteinExistence type="predicted"/>
<dbReference type="PANTHER" id="PTHR47843:SF2">
    <property type="entry name" value="BTB DOMAIN-CONTAINING PROTEIN"/>
    <property type="match status" value="1"/>
</dbReference>
<evidence type="ECO:0000313" key="3">
    <source>
        <dbReference type="EMBL" id="KKY17597.1"/>
    </source>
</evidence>
<dbReference type="CDD" id="cd18186">
    <property type="entry name" value="BTB_POZ_ZBTB_KLHL-like"/>
    <property type="match status" value="1"/>
</dbReference>
<feature type="region of interest" description="Disordered" evidence="1">
    <location>
        <begin position="115"/>
        <end position="136"/>
    </location>
</feature>
<dbReference type="PROSITE" id="PS50097">
    <property type="entry name" value="BTB"/>
    <property type="match status" value="1"/>
</dbReference>
<dbReference type="InterPro" id="IPR011333">
    <property type="entry name" value="SKP1/BTB/POZ_sf"/>
</dbReference>
<dbReference type="InterPro" id="IPR000210">
    <property type="entry name" value="BTB/POZ_dom"/>
</dbReference>
<reference evidence="3 4" key="1">
    <citation type="submission" date="2015-03" db="EMBL/GenBank/DDBJ databases">
        <authorList>
            <person name="Morales-Cruz A."/>
            <person name="Amrine K.C."/>
            <person name="Cantu D."/>
        </authorList>
    </citation>
    <scope>NUCLEOTIDE SEQUENCE [LARGE SCALE GENOMIC DNA]</scope>
    <source>
        <strain evidence="3">DS831</strain>
    </source>
</reference>
<gene>
    <name evidence="3" type="ORF">UCDDS831_g06305</name>
</gene>
<accession>A0A0G2E3E9</accession>